<gene>
    <name evidence="1" type="primary">BX539340.1</name>
</gene>
<accession>A0A1A8I7P9</accession>
<reference evidence="1" key="2">
    <citation type="submission" date="2016-06" db="EMBL/GenBank/DDBJ databases">
        <title>The genome of a short-lived fish provides insights into sex chromosome evolution and the genetic control of aging.</title>
        <authorList>
            <person name="Reichwald K."/>
            <person name="Felder M."/>
            <person name="Petzold A."/>
            <person name="Koch P."/>
            <person name="Groth M."/>
            <person name="Platzer M."/>
        </authorList>
    </citation>
    <scope>NUCLEOTIDE SEQUENCE</scope>
    <source>
        <tissue evidence="1">Brain</tissue>
    </source>
</reference>
<feature type="non-terminal residue" evidence="1">
    <location>
        <position position="1"/>
    </location>
</feature>
<protein>
    <submittedName>
        <fullName evidence="1">Uncharacterized protein</fullName>
    </submittedName>
</protein>
<sequence>SLTQLSWPSHGQSLPTWSVWALGTALTVCGFPHCTWCPRLMDRGDPVGISTT</sequence>
<dbReference type="EMBL" id="HAED01007349">
    <property type="protein sequence ID" value="SBQ93561.1"/>
    <property type="molecule type" value="Transcribed_RNA"/>
</dbReference>
<reference evidence="1" key="1">
    <citation type="submission" date="2016-05" db="EMBL/GenBank/DDBJ databases">
        <authorList>
            <person name="Lavstsen T."/>
            <person name="Jespersen J.S."/>
        </authorList>
    </citation>
    <scope>NUCLEOTIDE SEQUENCE</scope>
    <source>
        <tissue evidence="1">Brain</tissue>
    </source>
</reference>
<dbReference type="AlphaFoldDB" id="A0A1A8I7P9"/>
<evidence type="ECO:0000313" key="1">
    <source>
        <dbReference type="EMBL" id="SBQ93561.1"/>
    </source>
</evidence>
<organism evidence="1">
    <name type="scientific">Nothobranchius kuhntae</name>
    <name type="common">Beira killifish</name>
    <dbReference type="NCBI Taxonomy" id="321403"/>
    <lineage>
        <taxon>Eukaryota</taxon>
        <taxon>Metazoa</taxon>
        <taxon>Chordata</taxon>
        <taxon>Craniata</taxon>
        <taxon>Vertebrata</taxon>
        <taxon>Euteleostomi</taxon>
        <taxon>Actinopterygii</taxon>
        <taxon>Neopterygii</taxon>
        <taxon>Teleostei</taxon>
        <taxon>Neoteleostei</taxon>
        <taxon>Acanthomorphata</taxon>
        <taxon>Ovalentaria</taxon>
        <taxon>Atherinomorphae</taxon>
        <taxon>Cyprinodontiformes</taxon>
        <taxon>Nothobranchiidae</taxon>
        <taxon>Nothobranchius</taxon>
    </lineage>
</organism>
<proteinExistence type="predicted"/>
<feature type="non-terminal residue" evidence="1">
    <location>
        <position position="52"/>
    </location>
</feature>
<name>A0A1A8I7P9_NOTKU</name>